<keyword evidence="2" id="KW-0378">Hydrolase</keyword>
<sequence length="411" mass="46688">MSTDRFTITEHIPPGCHIREYPGSTVNQEDVLQLHIKQYTPKDQPQPVPADAITFIAAHGTALPKELYEPLWDELLDHSTRHGFKIRGIWVADCASMNSSGILNEDRLSMDCSWMDHSRDLFLLINHFREQMPRPLIGIGHSFGGNIITNLAYLHPRLFTTLLLLDPVIQLTPPPMGFGTDALSPINYTLWRDDVWPNREAALHANRRMLHGWDPRCARLGTSSDSSIPVTLTTTKYHDLLGQIRENFGARDPASETLRPRPCVRDPASGSIRIPRATHADLDPLAAFIPMYRPEPRSVFLRLETLRPSCLWVLGGATYLSLDEMREGIKVCGTGVTLPGLGHLMPFQEVRAVMEPCGRWIGEEMEKYRGVEREWEEKRRGRSHQVLEEQWYKTLRPLGGGQAKKARKEKI</sequence>
<organism evidence="2 3">
    <name type="scientific">Aspergillus steynii IBT 23096</name>
    <dbReference type="NCBI Taxonomy" id="1392250"/>
    <lineage>
        <taxon>Eukaryota</taxon>
        <taxon>Fungi</taxon>
        <taxon>Dikarya</taxon>
        <taxon>Ascomycota</taxon>
        <taxon>Pezizomycotina</taxon>
        <taxon>Eurotiomycetes</taxon>
        <taxon>Eurotiomycetidae</taxon>
        <taxon>Eurotiales</taxon>
        <taxon>Aspergillaceae</taxon>
        <taxon>Aspergillus</taxon>
        <taxon>Aspergillus subgen. Circumdati</taxon>
    </lineage>
</organism>
<dbReference type="OrthoDB" id="94039at2759"/>
<reference evidence="2 3" key="1">
    <citation type="submission" date="2016-12" db="EMBL/GenBank/DDBJ databases">
        <title>The genomes of Aspergillus section Nigri reveals drivers in fungal speciation.</title>
        <authorList>
            <consortium name="DOE Joint Genome Institute"/>
            <person name="Vesth T.C."/>
            <person name="Nybo J."/>
            <person name="Theobald S."/>
            <person name="Brandl J."/>
            <person name="Frisvad J.C."/>
            <person name="Nielsen K.F."/>
            <person name="Lyhne E.K."/>
            <person name="Kogle M.E."/>
            <person name="Kuo A."/>
            <person name="Riley R."/>
            <person name="Clum A."/>
            <person name="Nolan M."/>
            <person name="Lipzen A."/>
            <person name="Salamov A."/>
            <person name="Henrissat B."/>
            <person name="Wiebenga A."/>
            <person name="De Vries R.P."/>
            <person name="Grigoriev I.V."/>
            <person name="Mortensen U.H."/>
            <person name="Andersen M.R."/>
            <person name="Baker S.E."/>
        </authorList>
    </citation>
    <scope>NUCLEOTIDE SEQUENCE [LARGE SCALE GENOMIC DNA]</scope>
    <source>
        <strain evidence="2 3">IBT 23096</strain>
    </source>
</reference>
<dbReference type="Pfam" id="PF12697">
    <property type="entry name" value="Abhydrolase_6"/>
    <property type="match status" value="1"/>
</dbReference>
<dbReference type="InterPro" id="IPR000073">
    <property type="entry name" value="AB_hydrolase_1"/>
</dbReference>
<dbReference type="GO" id="GO:0016787">
    <property type="term" value="F:hydrolase activity"/>
    <property type="evidence" value="ECO:0007669"/>
    <property type="project" value="UniProtKB-KW"/>
</dbReference>
<dbReference type="Proteomes" id="UP000234275">
    <property type="component" value="Unassembled WGS sequence"/>
</dbReference>
<dbReference type="EMBL" id="MSFO01000005">
    <property type="protein sequence ID" value="PLB48303.1"/>
    <property type="molecule type" value="Genomic_DNA"/>
</dbReference>
<protein>
    <submittedName>
        <fullName evidence="2">Putative hydrolase</fullName>
    </submittedName>
</protein>
<keyword evidence="3" id="KW-1185">Reference proteome</keyword>
<dbReference type="VEuPathDB" id="FungiDB:P170DRAFT_456872"/>
<dbReference type="Gene3D" id="3.40.50.1820">
    <property type="entry name" value="alpha/beta hydrolase"/>
    <property type="match status" value="1"/>
</dbReference>
<dbReference type="SUPFAM" id="SSF53474">
    <property type="entry name" value="alpha/beta-Hydrolases"/>
    <property type="match status" value="1"/>
</dbReference>
<dbReference type="STRING" id="1392250.A0A2I2G626"/>
<gene>
    <name evidence="2" type="ORF">P170DRAFT_456872</name>
</gene>
<evidence type="ECO:0000313" key="3">
    <source>
        <dbReference type="Proteomes" id="UP000234275"/>
    </source>
</evidence>
<accession>A0A2I2G626</accession>
<dbReference type="RefSeq" id="XP_024703605.1">
    <property type="nucleotide sequence ID" value="XM_024851655.1"/>
</dbReference>
<evidence type="ECO:0000313" key="2">
    <source>
        <dbReference type="EMBL" id="PLB48303.1"/>
    </source>
</evidence>
<dbReference type="GeneID" id="36559354"/>
<name>A0A2I2G626_9EURO</name>
<dbReference type="ESTHER" id="9euro-a0a2i2g626">
    <property type="family name" value="MpaH"/>
</dbReference>
<dbReference type="AlphaFoldDB" id="A0A2I2G626"/>
<comment type="caution">
    <text evidence="2">The sequence shown here is derived from an EMBL/GenBank/DDBJ whole genome shotgun (WGS) entry which is preliminary data.</text>
</comment>
<feature type="domain" description="AB hydrolase-1" evidence="1">
    <location>
        <begin position="58"/>
        <end position="348"/>
    </location>
</feature>
<dbReference type="InterPro" id="IPR029058">
    <property type="entry name" value="AB_hydrolase_fold"/>
</dbReference>
<proteinExistence type="predicted"/>
<evidence type="ECO:0000259" key="1">
    <source>
        <dbReference type="Pfam" id="PF12697"/>
    </source>
</evidence>